<accession>A0A497E159</accession>
<proteinExistence type="predicted"/>
<sequence length="97" mass="11446">MEKGTFTSKKDLKEGLRQVAALIKRNYGVSVWFVEILGKRWSYLAGEEEMISPFSLNERVKIDERFGLIADRWKEIPEKDRRKIIASVKRIIRENYA</sequence>
<name>A0A497E159_UNCAE</name>
<evidence type="ECO:0000313" key="1">
    <source>
        <dbReference type="EMBL" id="RLE06931.1"/>
    </source>
</evidence>
<comment type="caution">
    <text evidence="1">The sequence shown here is derived from an EMBL/GenBank/DDBJ whole genome shotgun (WGS) entry which is preliminary data.</text>
</comment>
<dbReference type="AlphaFoldDB" id="A0A497E159"/>
<protein>
    <submittedName>
        <fullName evidence="1">Uncharacterized protein</fullName>
    </submittedName>
</protein>
<organism evidence="1 2">
    <name type="scientific">Aerophobetes bacterium</name>
    <dbReference type="NCBI Taxonomy" id="2030807"/>
    <lineage>
        <taxon>Bacteria</taxon>
        <taxon>Candidatus Aerophobota</taxon>
    </lineage>
</organism>
<dbReference type="Proteomes" id="UP000279422">
    <property type="component" value="Unassembled WGS sequence"/>
</dbReference>
<dbReference type="EMBL" id="QMPZ01000211">
    <property type="protein sequence ID" value="RLE06931.1"/>
    <property type="molecule type" value="Genomic_DNA"/>
</dbReference>
<reference evidence="1 2" key="1">
    <citation type="submission" date="2018-06" db="EMBL/GenBank/DDBJ databases">
        <title>Extensive metabolic versatility and redundancy in microbially diverse, dynamic hydrothermal sediments.</title>
        <authorList>
            <person name="Dombrowski N."/>
            <person name="Teske A."/>
            <person name="Baker B.J."/>
        </authorList>
    </citation>
    <scope>NUCLEOTIDE SEQUENCE [LARGE SCALE GENOMIC DNA]</scope>
    <source>
        <strain evidence="1">B47_G16</strain>
    </source>
</reference>
<evidence type="ECO:0000313" key="2">
    <source>
        <dbReference type="Proteomes" id="UP000279422"/>
    </source>
</evidence>
<gene>
    <name evidence="1" type="ORF">DRJ00_08960</name>
</gene>